<name>A0A4D6KTQ8_VIGUN</name>
<dbReference type="EMBL" id="CP039345">
    <property type="protein sequence ID" value="QCD78579.1"/>
    <property type="molecule type" value="Genomic_DNA"/>
</dbReference>
<feature type="compositionally biased region" description="Basic and acidic residues" evidence="1">
    <location>
        <begin position="1"/>
        <end position="10"/>
    </location>
</feature>
<dbReference type="Proteomes" id="UP000501690">
    <property type="component" value="Linkage Group LG1"/>
</dbReference>
<sequence length="205" mass="22157">MSSECNKDIPEPSLPIAKKGRKGTMKGRQPKYVLRLPSQKAPILESPVDQQNPSTTANVLPITSQPSIAESTPSQPSIDQPIPSQPPIVQPVQPYVNEPTSSSMASQCVGARLTSLSSPSQQNDTPTSIPTRSIHNEEFQTVFSQARSEVASCGEGEEISPLDPSEEEKLRKKSWLVAAGGKNPKGRVYGVGKLIENYLCEEAFT</sequence>
<evidence type="ECO:0000256" key="1">
    <source>
        <dbReference type="SAM" id="MobiDB-lite"/>
    </source>
</evidence>
<gene>
    <name evidence="2" type="ORF">DEO72_LG1g2215</name>
</gene>
<feature type="compositionally biased region" description="Polar residues" evidence="1">
    <location>
        <begin position="114"/>
        <end position="134"/>
    </location>
</feature>
<organism evidence="2 3">
    <name type="scientific">Vigna unguiculata</name>
    <name type="common">Cowpea</name>
    <dbReference type="NCBI Taxonomy" id="3917"/>
    <lineage>
        <taxon>Eukaryota</taxon>
        <taxon>Viridiplantae</taxon>
        <taxon>Streptophyta</taxon>
        <taxon>Embryophyta</taxon>
        <taxon>Tracheophyta</taxon>
        <taxon>Spermatophyta</taxon>
        <taxon>Magnoliopsida</taxon>
        <taxon>eudicotyledons</taxon>
        <taxon>Gunneridae</taxon>
        <taxon>Pentapetalae</taxon>
        <taxon>rosids</taxon>
        <taxon>fabids</taxon>
        <taxon>Fabales</taxon>
        <taxon>Fabaceae</taxon>
        <taxon>Papilionoideae</taxon>
        <taxon>50 kb inversion clade</taxon>
        <taxon>NPAAA clade</taxon>
        <taxon>indigoferoid/millettioid clade</taxon>
        <taxon>Phaseoleae</taxon>
        <taxon>Vigna</taxon>
    </lineage>
</organism>
<feature type="compositionally biased region" description="Basic residues" evidence="1">
    <location>
        <begin position="18"/>
        <end position="29"/>
    </location>
</feature>
<keyword evidence="3" id="KW-1185">Reference proteome</keyword>
<accession>A0A4D6KTQ8</accession>
<proteinExistence type="predicted"/>
<feature type="compositionally biased region" description="Low complexity" evidence="1">
    <location>
        <begin position="73"/>
        <end position="82"/>
    </location>
</feature>
<feature type="compositionally biased region" description="Polar residues" evidence="1">
    <location>
        <begin position="48"/>
        <end position="72"/>
    </location>
</feature>
<protein>
    <submittedName>
        <fullName evidence="2">Uncharacterized protein</fullName>
    </submittedName>
</protein>
<feature type="region of interest" description="Disordered" evidence="1">
    <location>
        <begin position="1"/>
        <end position="134"/>
    </location>
</feature>
<evidence type="ECO:0000313" key="3">
    <source>
        <dbReference type="Proteomes" id="UP000501690"/>
    </source>
</evidence>
<dbReference type="AlphaFoldDB" id="A0A4D6KTQ8"/>
<evidence type="ECO:0000313" key="2">
    <source>
        <dbReference type="EMBL" id="QCD78579.1"/>
    </source>
</evidence>
<reference evidence="2 3" key="1">
    <citation type="submission" date="2019-04" db="EMBL/GenBank/DDBJ databases">
        <title>An improved genome assembly and genetic linkage map for asparagus bean, Vigna unguiculata ssp. sesquipedialis.</title>
        <authorList>
            <person name="Xia Q."/>
            <person name="Zhang R."/>
            <person name="Dong Y."/>
        </authorList>
    </citation>
    <scope>NUCLEOTIDE SEQUENCE [LARGE SCALE GENOMIC DNA]</scope>
    <source>
        <tissue evidence="2">Leaf</tissue>
    </source>
</reference>